<organism evidence="1">
    <name type="scientific">marine sediment metagenome</name>
    <dbReference type="NCBI Taxonomy" id="412755"/>
    <lineage>
        <taxon>unclassified sequences</taxon>
        <taxon>metagenomes</taxon>
        <taxon>ecological metagenomes</taxon>
    </lineage>
</organism>
<sequence>NLKEKNDHHVFSSDNALKDITKLNKFSEENNLKISELKIEETSLEEVFIHLINKDSKGAGK</sequence>
<gene>
    <name evidence="1" type="ORF">S01H4_32028</name>
</gene>
<evidence type="ECO:0008006" key="2">
    <source>
        <dbReference type="Google" id="ProtNLM"/>
    </source>
</evidence>
<protein>
    <recommendedName>
        <fullName evidence="2">DUF4162 domain-containing protein</fullName>
    </recommendedName>
</protein>
<dbReference type="AlphaFoldDB" id="X1BLQ3"/>
<feature type="non-terminal residue" evidence="1">
    <location>
        <position position="1"/>
    </location>
</feature>
<accession>X1BLQ3</accession>
<name>X1BLQ3_9ZZZZ</name>
<evidence type="ECO:0000313" key="1">
    <source>
        <dbReference type="EMBL" id="GAG84983.1"/>
    </source>
</evidence>
<reference evidence="1" key="1">
    <citation type="journal article" date="2014" name="Front. Microbiol.">
        <title>High frequency of phylogenetically diverse reductive dehalogenase-homologous genes in deep subseafloor sedimentary metagenomes.</title>
        <authorList>
            <person name="Kawai M."/>
            <person name="Futagami T."/>
            <person name="Toyoda A."/>
            <person name="Takaki Y."/>
            <person name="Nishi S."/>
            <person name="Hori S."/>
            <person name="Arai W."/>
            <person name="Tsubouchi T."/>
            <person name="Morono Y."/>
            <person name="Uchiyama I."/>
            <person name="Ito T."/>
            <person name="Fujiyama A."/>
            <person name="Inagaki F."/>
            <person name="Takami H."/>
        </authorList>
    </citation>
    <scope>NUCLEOTIDE SEQUENCE</scope>
    <source>
        <strain evidence="1">Expedition CK06-06</strain>
    </source>
</reference>
<proteinExistence type="predicted"/>
<dbReference type="EMBL" id="BART01016691">
    <property type="protein sequence ID" value="GAG84983.1"/>
    <property type="molecule type" value="Genomic_DNA"/>
</dbReference>
<comment type="caution">
    <text evidence="1">The sequence shown here is derived from an EMBL/GenBank/DDBJ whole genome shotgun (WGS) entry which is preliminary data.</text>
</comment>